<comment type="caution">
    <text evidence="1">The sequence shown here is derived from an EMBL/GenBank/DDBJ whole genome shotgun (WGS) entry which is preliminary data.</text>
</comment>
<accession>A0ACC1Q7Y2</accession>
<evidence type="ECO:0000313" key="1">
    <source>
        <dbReference type="EMBL" id="KAJ3012650.1"/>
    </source>
</evidence>
<dbReference type="EMBL" id="JANSHE010000315">
    <property type="protein sequence ID" value="KAJ3012650.1"/>
    <property type="molecule type" value="Genomic_DNA"/>
</dbReference>
<keyword evidence="2" id="KW-1185">Reference proteome</keyword>
<dbReference type="Proteomes" id="UP001144978">
    <property type="component" value="Unassembled WGS sequence"/>
</dbReference>
<proteinExistence type="predicted"/>
<name>A0ACC1Q7Y2_9APHY</name>
<reference evidence="1" key="1">
    <citation type="submission" date="2022-08" db="EMBL/GenBank/DDBJ databases">
        <title>Genome Sequence of Pycnoporus sanguineus.</title>
        <authorList>
            <person name="Buettner E."/>
        </authorList>
    </citation>
    <scope>NUCLEOTIDE SEQUENCE</scope>
    <source>
        <strain evidence="1">CG-C14</strain>
    </source>
</reference>
<gene>
    <name evidence="1" type="ORF">NUW54_g1808</name>
</gene>
<sequence length="82" mass="8927">MAHIVYSAGLVSVVSQPAERKGVVPPAVVLHNVLHVPALASNLLSVFHLTHEKGYTVEDINKLWDTRSSRPWPAGVFAQDMA</sequence>
<protein>
    <submittedName>
        <fullName evidence="1">Uncharacterized protein</fullName>
    </submittedName>
</protein>
<evidence type="ECO:0000313" key="2">
    <source>
        <dbReference type="Proteomes" id="UP001144978"/>
    </source>
</evidence>
<organism evidence="1 2">
    <name type="scientific">Trametes sanguinea</name>
    <dbReference type="NCBI Taxonomy" id="158606"/>
    <lineage>
        <taxon>Eukaryota</taxon>
        <taxon>Fungi</taxon>
        <taxon>Dikarya</taxon>
        <taxon>Basidiomycota</taxon>
        <taxon>Agaricomycotina</taxon>
        <taxon>Agaricomycetes</taxon>
        <taxon>Polyporales</taxon>
        <taxon>Polyporaceae</taxon>
        <taxon>Trametes</taxon>
    </lineage>
</organism>